<dbReference type="EMBL" id="JAUFRC010000001">
    <property type="protein sequence ID" value="MDN3711520.1"/>
    <property type="molecule type" value="Genomic_DNA"/>
</dbReference>
<dbReference type="Pfam" id="PF04991">
    <property type="entry name" value="LicD"/>
    <property type="match status" value="1"/>
</dbReference>
<feature type="domain" description="LicD/FKTN/FKRP nucleotidyltransferase" evidence="1">
    <location>
        <begin position="36"/>
        <end position="65"/>
    </location>
</feature>
<keyword evidence="3" id="KW-1185">Reference proteome</keyword>
<dbReference type="Proteomes" id="UP001243846">
    <property type="component" value="Unassembled WGS sequence"/>
</dbReference>
<dbReference type="InterPro" id="IPR007074">
    <property type="entry name" value="LicD/FKTN/FKRP_NTP_transf"/>
</dbReference>
<name>A0ABT8D7X8_9RHOB</name>
<gene>
    <name evidence="2" type="ORF">QWZ10_06260</name>
</gene>
<evidence type="ECO:0000313" key="2">
    <source>
        <dbReference type="EMBL" id="MDN3711520.1"/>
    </source>
</evidence>
<evidence type="ECO:0000313" key="3">
    <source>
        <dbReference type="Proteomes" id="UP001243846"/>
    </source>
</evidence>
<sequence>MGIVACKHTFQEPRLIRERDKYLSALDAIIPAMVKSGVTPMLCYGSLLGAVRNGEFMPHDDDVDLLYHDGSTSYAEMLANRKKLSDALVAMGYTSDLSDNLVNFHVWDERGGLDLFPCWEEGTSCM</sequence>
<accession>A0ABT8D7X8</accession>
<reference evidence="3" key="1">
    <citation type="journal article" date="2019" name="Int. J. Syst. Evol. Microbiol.">
        <title>The Global Catalogue of Microorganisms (GCM) 10K type strain sequencing project: providing services to taxonomists for standard genome sequencing and annotation.</title>
        <authorList>
            <consortium name="The Broad Institute Genomics Platform"/>
            <consortium name="The Broad Institute Genome Sequencing Center for Infectious Disease"/>
            <person name="Wu L."/>
            <person name="Ma J."/>
        </authorList>
    </citation>
    <scope>NUCLEOTIDE SEQUENCE [LARGE SCALE GENOMIC DNA]</scope>
    <source>
        <strain evidence="3">CECT 8482</strain>
    </source>
</reference>
<organism evidence="2 3">
    <name type="scientific">Paracoccus cavernae</name>
    <dbReference type="NCBI Taxonomy" id="1571207"/>
    <lineage>
        <taxon>Bacteria</taxon>
        <taxon>Pseudomonadati</taxon>
        <taxon>Pseudomonadota</taxon>
        <taxon>Alphaproteobacteria</taxon>
        <taxon>Rhodobacterales</taxon>
        <taxon>Paracoccaceae</taxon>
        <taxon>Paracoccus</taxon>
    </lineage>
</organism>
<protein>
    <submittedName>
        <fullName evidence="2">LicD family protein</fullName>
    </submittedName>
</protein>
<comment type="caution">
    <text evidence="2">The sequence shown here is derived from an EMBL/GenBank/DDBJ whole genome shotgun (WGS) entry which is preliminary data.</text>
</comment>
<evidence type="ECO:0000259" key="1">
    <source>
        <dbReference type="Pfam" id="PF04991"/>
    </source>
</evidence>
<proteinExistence type="predicted"/>